<evidence type="ECO:0008006" key="8">
    <source>
        <dbReference type="Google" id="ProtNLM"/>
    </source>
</evidence>
<gene>
    <name evidence="6" type="ORF">BCR33DRAFT_850847</name>
</gene>
<dbReference type="Proteomes" id="UP000193642">
    <property type="component" value="Unassembled WGS sequence"/>
</dbReference>
<keyword evidence="7" id="KW-1185">Reference proteome</keyword>
<feature type="transmembrane region" description="Helical" evidence="5">
    <location>
        <begin position="199"/>
        <end position="220"/>
    </location>
</feature>
<name>A0A1Y2C996_9FUNG</name>
<dbReference type="EMBL" id="MCGO01000024">
    <property type="protein sequence ID" value="ORY43611.1"/>
    <property type="molecule type" value="Genomic_DNA"/>
</dbReference>
<evidence type="ECO:0000313" key="7">
    <source>
        <dbReference type="Proteomes" id="UP000193642"/>
    </source>
</evidence>
<comment type="subcellular location">
    <subcellularLocation>
        <location evidence="1">Membrane</location>
        <topology evidence="1">Multi-pass membrane protein</topology>
    </subcellularLocation>
</comment>
<dbReference type="AlphaFoldDB" id="A0A1Y2C996"/>
<feature type="transmembrane region" description="Helical" evidence="5">
    <location>
        <begin position="156"/>
        <end position="179"/>
    </location>
</feature>
<dbReference type="Pfam" id="PF03619">
    <property type="entry name" value="Solute_trans_a"/>
    <property type="match status" value="1"/>
</dbReference>
<dbReference type="STRING" id="329046.A0A1Y2C996"/>
<dbReference type="GO" id="GO:0016020">
    <property type="term" value="C:membrane"/>
    <property type="evidence" value="ECO:0007669"/>
    <property type="project" value="UniProtKB-SubCell"/>
</dbReference>
<protein>
    <recommendedName>
        <fullName evidence="8">DUF300-domain-containing protein</fullName>
    </recommendedName>
</protein>
<dbReference type="PANTHER" id="PTHR23423">
    <property type="entry name" value="ORGANIC SOLUTE TRANSPORTER-RELATED"/>
    <property type="match status" value="1"/>
</dbReference>
<evidence type="ECO:0000256" key="5">
    <source>
        <dbReference type="SAM" id="Phobius"/>
    </source>
</evidence>
<dbReference type="SMART" id="SM01417">
    <property type="entry name" value="Solute_trans_a"/>
    <property type="match status" value="1"/>
</dbReference>
<keyword evidence="4 5" id="KW-0472">Membrane</keyword>
<evidence type="ECO:0000256" key="4">
    <source>
        <dbReference type="ARBA" id="ARBA00023136"/>
    </source>
</evidence>
<keyword evidence="3 5" id="KW-1133">Transmembrane helix</keyword>
<feature type="transmembrane region" description="Helical" evidence="5">
    <location>
        <begin position="33"/>
        <end position="53"/>
    </location>
</feature>
<reference evidence="6 7" key="1">
    <citation type="submission" date="2016-07" db="EMBL/GenBank/DDBJ databases">
        <title>Pervasive Adenine N6-methylation of Active Genes in Fungi.</title>
        <authorList>
            <consortium name="DOE Joint Genome Institute"/>
            <person name="Mondo S.J."/>
            <person name="Dannebaum R.O."/>
            <person name="Kuo R.C."/>
            <person name="Labutti K."/>
            <person name="Haridas S."/>
            <person name="Kuo A."/>
            <person name="Salamov A."/>
            <person name="Ahrendt S.R."/>
            <person name="Lipzen A."/>
            <person name="Sullivan W."/>
            <person name="Andreopoulos W.B."/>
            <person name="Clum A."/>
            <person name="Lindquist E."/>
            <person name="Daum C."/>
            <person name="Ramamoorthy G.K."/>
            <person name="Gryganskyi A."/>
            <person name="Culley D."/>
            <person name="Magnuson J.K."/>
            <person name="James T.Y."/>
            <person name="O'Malley M.A."/>
            <person name="Stajich J.E."/>
            <person name="Spatafora J.W."/>
            <person name="Visel A."/>
            <person name="Grigoriev I.V."/>
        </authorList>
    </citation>
    <scope>NUCLEOTIDE SEQUENCE [LARGE SCALE GENOMIC DNA]</scope>
    <source>
        <strain evidence="6 7">JEL800</strain>
    </source>
</reference>
<evidence type="ECO:0000313" key="6">
    <source>
        <dbReference type="EMBL" id="ORY43611.1"/>
    </source>
</evidence>
<proteinExistence type="predicted"/>
<sequence length="272" mass="30714">MSTALDKLQELAGPKKSCTTTTVDFVNFKSVPFIVLSLVMVAAIAISITSIILHFINFNKPSQQIYVIAIILIVPVYESLSWSAFTLEEGRRADNLIMVRDAYDAVIIYAFYNLLLQYIGPTTASQKEALARKQPSWIPFLGPCWKIAYDPTTPNYLWFNNLLVIQFVLIKFGMTILSLVFQFQLDNCADATNLKYGNPWYVCAQFISLPLALYGIVAIYHPFHEEVSRFYAVQKFVAVKGVILFGFLQDMICSLFTSPTNQFGGKLDSHKN</sequence>
<dbReference type="OrthoDB" id="5348404at2759"/>
<evidence type="ECO:0000256" key="1">
    <source>
        <dbReference type="ARBA" id="ARBA00004141"/>
    </source>
</evidence>
<organism evidence="6 7">
    <name type="scientific">Rhizoclosmatium globosum</name>
    <dbReference type="NCBI Taxonomy" id="329046"/>
    <lineage>
        <taxon>Eukaryota</taxon>
        <taxon>Fungi</taxon>
        <taxon>Fungi incertae sedis</taxon>
        <taxon>Chytridiomycota</taxon>
        <taxon>Chytridiomycota incertae sedis</taxon>
        <taxon>Chytridiomycetes</taxon>
        <taxon>Chytridiales</taxon>
        <taxon>Chytriomycetaceae</taxon>
        <taxon>Rhizoclosmatium</taxon>
    </lineage>
</organism>
<dbReference type="InterPro" id="IPR005178">
    <property type="entry name" value="Ostalpha/TMEM184C"/>
</dbReference>
<feature type="transmembrane region" description="Helical" evidence="5">
    <location>
        <begin position="65"/>
        <end position="85"/>
    </location>
</feature>
<keyword evidence="2 5" id="KW-0812">Transmembrane</keyword>
<feature type="transmembrane region" description="Helical" evidence="5">
    <location>
        <begin position="105"/>
        <end position="124"/>
    </location>
</feature>
<accession>A0A1Y2C996</accession>
<comment type="caution">
    <text evidence="6">The sequence shown here is derived from an EMBL/GenBank/DDBJ whole genome shotgun (WGS) entry which is preliminary data.</text>
</comment>
<evidence type="ECO:0000256" key="2">
    <source>
        <dbReference type="ARBA" id="ARBA00022692"/>
    </source>
</evidence>
<evidence type="ECO:0000256" key="3">
    <source>
        <dbReference type="ARBA" id="ARBA00022989"/>
    </source>
</evidence>